<evidence type="ECO:0000256" key="1">
    <source>
        <dbReference type="SAM" id="MobiDB-lite"/>
    </source>
</evidence>
<protein>
    <submittedName>
        <fullName evidence="2">Uncharacterized protein</fullName>
    </submittedName>
</protein>
<dbReference type="EMBL" id="KN823249">
    <property type="protein sequence ID" value="KIO18951.1"/>
    <property type="molecule type" value="Genomic_DNA"/>
</dbReference>
<reference evidence="2 3" key="1">
    <citation type="submission" date="2014-04" db="EMBL/GenBank/DDBJ databases">
        <authorList>
            <consortium name="DOE Joint Genome Institute"/>
            <person name="Kuo A."/>
            <person name="Girlanda M."/>
            <person name="Perotto S."/>
            <person name="Kohler A."/>
            <person name="Nagy L.G."/>
            <person name="Floudas D."/>
            <person name="Copeland A."/>
            <person name="Barry K.W."/>
            <person name="Cichocki N."/>
            <person name="Veneault-Fourrey C."/>
            <person name="LaButti K."/>
            <person name="Lindquist E.A."/>
            <person name="Lipzen A."/>
            <person name="Lundell T."/>
            <person name="Morin E."/>
            <person name="Murat C."/>
            <person name="Sun H."/>
            <person name="Tunlid A."/>
            <person name="Henrissat B."/>
            <person name="Grigoriev I.V."/>
            <person name="Hibbett D.S."/>
            <person name="Martin F."/>
            <person name="Nordberg H.P."/>
            <person name="Cantor M.N."/>
            <person name="Hua S.X."/>
        </authorList>
    </citation>
    <scope>NUCLEOTIDE SEQUENCE [LARGE SCALE GENOMIC DNA]</scope>
    <source>
        <strain evidence="2 3">MUT 4182</strain>
    </source>
</reference>
<accession>A0A0C3Q5N7</accession>
<feature type="compositionally biased region" description="Basic and acidic residues" evidence="1">
    <location>
        <begin position="65"/>
        <end position="97"/>
    </location>
</feature>
<evidence type="ECO:0000313" key="2">
    <source>
        <dbReference type="EMBL" id="KIO18951.1"/>
    </source>
</evidence>
<feature type="compositionally biased region" description="Basic residues" evidence="1">
    <location>
        <begin position="105"/>
        <end position="115"/>
    </location>
</feature>
<organism evidence="2 3">
    <name type="scientific">Tulasnella calospora MUT 4182</name>
    <dbReference type="NCBI Taxonomy" id="1051891"/>
    <lineage>
        <taxon>Eukaryota</taxon>
        <taxon>Fungi</taxon>
        <taxon>Dikarya</taxon>
        <taxon>Basidiomycota</taxon>
        <taxon>Agaricomycotina</taxon>
        <taxon>Agaricomycetes</taxon>
        <taxon>Cantharellales</taxon>
        <taxon>Tulasnellaceae</taxon>
        <taxon>Tulasnella</taxon>
    </lineage>
</organism>
<gene>
    <name evidence="2" type="ORF">M407DRAFT_153522</name>
</gene>
<proteinExistence type="predicted"/>
<sequence length="115" mass="13464">MVEGKRMRARFCRSPQGRTLPRATTRRYVHDLEPHKALRKDRVQSSGGFERLTAASQELSPGRVQRSEAREGGGWRKREDDTETRKMDERTERDHGGRWTMVKRASGRFRSRHPC</sequence>
<evidence type="ECO:0000313" key="3">
    <source>
        <dbReference type="Proteomes" id="UP000054248"/>
    </source>
</evidence>
<dbReference type="Proteomes" id="UP000054248">
    <property type="component" value="Unassembled WGS sequence"/>
</dbReference>
<name>A0A0C3Q5N7_9AGAM</name>
<dbReference type="HOGENOM" id="CLU_2110735_0_0_1"/>
<feature type="region of interest" description="Disordered" evidence="1">
    <location>
        <begin position="41"/>
        <end position="115"/>
    </location>
</feature>
<reference evidence="3" key="2">
    <citation type="submission" date="2015-01" db="EMBL/GenBank/DDBJ databases">
        <title>Evolutionary Origins and Diversification of the Mycorrhizal Mutualists.</title>
        <authorList>
            <consortium name="DOE Joint Genome Institute"/>
            <consortium name="Mycorrhizal Genomics Consortium"/>
            <person name="Kohler A."/>
            <person name="Kuo A."/>
            <person name="Nagy L.G."/>
            <person name="Floudas D."/>
            <person name="Copeland A."/>
            <person name="Barry K.W."/>
            <person name="Cichocki N."/>
            <person name="Veneault-Fourrey C."/>
            <person name="LaButti K."/>
            <person name="Lindquist E.A."/>
            <person name="Lipzen A."/>
            <person name="Lundell T."/>
            <person name="Morin E."/>
            <person name="Murat C."/>
            <person name="Riley R."/>
            <person name="Ohm R."/>
            <person name="Sun H."/>
            <person name="Tunlid A."/>
            <person name="Henrissat B."/>
            <person name="Grigoriev I.V."/>
            <person name="Hibbett D.S."/>
            <person name="Martin F."/>
        </authorList>
    </citation>
    <scope>NUCLEOTIDE SEQUENCE [LARGE SCALE GENOMIC DNA]</scope>
    <source>
        <strain evidence="3">MUT 4182</strain>
    </source>
</reference>
<dbReference type="AlphaFoldDB" id="A0A0C3Q5N7"/>
<feature type="region of interest" description="Disordered" evidence="1">
    <location>
        <begin position="1"/>
        <end position="23"/>
    </location>
</feature>
<keyword evidence="3" id="KW-1185">Reference proteome</keyword>